<feature type="transmembrane region" description="Helical" evidence="2">
    <location>
        <begin position="7"/>
        <end position="28"/>
    </location>
</feature>
<evidence type="ECO:0000256" key="2">
    <source>
        <dbReference type="SAM" id="Phobius"/>
    </source>
</evidence>
<evidence type="ECO:0000256" key="1">
    <source>
        <dbReference type="SAM" id="MobiDB-lite"/>
    </source>
</evidence>
<protein>
    <recommendedName>
        <fullName evidence="3">DUF3592 domain-containing protein</fullName>
    </recommendedName>
</protein>
<sequence>MARHSSALATLGCVLLVVAGGALLWLPFHTQYALDHWGAELRKSGVPARALVYDQVTKRGGNRTSSSTTMYFRYELAGRTYEQEVGCVEVCRSSGEEVPIWVNPADPDDFVTDFDQLSGHRGRIQGGLGVAGFGILVVAVPLLLSRIPFQRWFPPRKPRPRPRSGGATGEGGAGLRIRSKHKRGGRR</sequence>
<keyword evidence="2" id="KW-1133">Transmembrane helix</keyword>
<evidence type="ECO:0000313" key="4">
    <source>
        <dbReference type="EMBL" id="SCF28175.1"/>
    </source>
</evidence>
<organism evidence="4 5">
    <name type="scientific">Micromonospora chaiyaphumensis</name>
    <dbReference type="NCBI Taxonomy" id="307119"/>
    <lineage>
        <taxon>Bacteria</taxon>
        <taxon>Bacillati</taxon>
        <taxon>Actinomycetota</taxon>
        <taxon>Actinomycetes</taxon>
        <taxon>Micromonosporales</taxon>
        <taxon>Micromonosporaceae</taxon>
        <taxon>Micromonospora</taxon>
    </lineage>
</organism>
<keyword evidence="5" id="KW-1185">Reference proteome</keyword>
<dbReference type="Pfam" id="PF12158">
    <property type="entry name" value="DUF3592"/>
    <property type="match status" value="1"/>
</dbReference>
<name>A0A1C4Z5B0_9ACTN</name>
<feature type="compositionally biased region" description="Basic residues" evidence="1">
    <location>
        <begin position="177"/>
        <end position="187"/>
    </location>
</feature>
<feature type="transmembrane region" description="Helical" evidence="2">
    <location>
        <begin position="124"/>
        <end position="144"/>
    </location>
</feature>
<keyword evidence="2" id="KW-0812">Transmembrane</keyword>
<feature type="region of interest" description="Disordered" evidence="1">
    <location>
        <begin position="154"/>
        <end position="187"/>
    </location>
</feature>
<dbReference type="Proteomes" id="UP000199629">
    <property type="component" value="Unassembled WGS sequence"/>
</dbReference>
<dbReference type="EMBL" id="FMCS01000011">
    <property type="protein sequence ID" value="SCF28175.1"/>
    <property type="molecule type" value="Genomic_DNA"/>
</dbReference>
<dbReference type="AlphaFoldDB" id="A0A1C4Z5B0"/>
<gene>
    <name evidence="4" type="ORF">GA0070214_111215</name>
</gene>
<keyword evidence="2" id="KW-0472">Membrane</keyword>
<evidence type="ECO:0000313" key="5">
    <source>
        <dbReference type="Proteomes" id="UP000199629"/>
    </source>
</evidence>
<dbReference type="RefSeq" id="WP_091269282.1">
    <property type="nucleotide sequence ID" value="NZ_FMCS01000011.1"/>
</dbReference>
<evidence type="ECO:0000259" key="3">
    <source>
        <dbReference type="Pfam" id="PF12158"/>
    </source>
</evidence>
<reference evidence="5" key="1">
    <citation type="submission" date="2016-06" db="EMBL/GenBank/DDBJ databases">
        <authorList>
            <person name="Varghese N."/>
            <person name="Submissions Spin"/>
        </authorList>
    </citation>
    <scope>NUCLEOTIDE SEQUENCE [LARGE SCALE GENOMIC DNA]</scope>
    <source>
        <strain evidence="5">DSM 45246</strain>
    </source>
</reference>
<dbReference type="InterPro" id="IPR021994">
    <property type="entry name" value="DUF3592"/>
</dbReference>
<feature type="domain" description="DUF3592" evidence="3">
    <location>
        <begin position="56"/>
        <end position="113"/>
    </location>
</feature>
<accession>A0A1C4Z5B0</accession>
<proteinExistence type="predicted"/>